<protein>
    <submittedName>
        <fullName evidence="1">Uncharacterized protein</fullName>
    </submittedName>
</protein>
<dbReference type="RefSeq" id="WP_090246744.1">
    <property type="nucleotide sequence ID" value="NZ_FPAS01000001.1"/>
</dbReference>
<evidence type="ECO:0000313" key="2">
    <source>
        <dbReference type="Proteomes" id="UP000236454"/>
    </source>
</evidence>
<organism evidence="1 2">
    <name type="scientific">Lishizhenia tianjinensis</name>
    <dbReference type="NCBI Taxonomy" id="477690"/>
    <lineage>
        <taxon>Bacteria</taxon>
        <taxon>Pseudomonadati</taxon>
        <taxon>Bacteroidota</taxon>
        <taxon>Flavobacteriia</taxon>
        <taxon>Flavobacteriales</taxon>
        <taxon>Crocinitomicaceae</taxon>
        <taxon>Lishizhenia</taxon>
    </lineage>
</organism>
<accession>A0A1I6YGG0</accession>
<dbReference type="STRING" id="477690.SAMN05216474_0875"/>
<dbReference type="AlphaFoldDB" id="A0A1I6YGG0"/>
<reference evidence="1 2" key="1">
    <citation type="submission" date="2016-10" db="EMBL/GenBank/DDBJ databases">
        <authorList>
            <person name="de Groot N.N."/>
        </authorList>
    </citation>
    <scope>NUCLEOTIDE SEQUENCE [LARGE SCALE GENOMIC DNA]</scope>
    <source>
        <strain evidence="1 2">CGMCC 1.7005</strain>
    </source>
</reference>
<dbReference type="Proteomes" id="UP000236454">
    <property type="component" value="Unassembled WGS sequence"/>
</dbReference>
<proteinExistence type="predicted"/>
<keyword evidence="2" id="KW-1185">Reference proteome</keyword>
<gene>
    <name evidence="1" type="ORF">SAMN05216474_0875</name>
</gene>
<evidence type="ECO:0000313" key="1">
    <source>
        <dbReference type="EMBL" id="SFT49421.1"/>
    </source>
</evidence>
<dbReference type="OrthoDB" id="1466642at2"/>
<sequence length="289" mass="33113">MITTQTLVKRLLSILLPIFFFTAQVYSQKWYLKPSFSYKYNTLEANQDMSFELIKDYAPINVYQPGSFWGLSSQLGIALGVTLKDNKTNIEFGVYQDAAGRAFGYEHFAMIENASGMYFTSVGPTKAKGNLTLITNRLGVAVERQLKKYKYVSIATGISTGVFFNYSDVKYAPFFVDYSGSSYGQLNPDIELLNYENLPSRFYGIRPYVQLNAGLEFFNKKGKLICGINFKYTQGFGDLAHFTDRFTLRKDNQIYHVDYSSYSKGSGFYVELNRKFQLFPWVKFRSKAN</sequence>
<dbReference type="EMBL" id="FPAS01000001">
    <property type="protein sequence ID" value="SFT49421.1"/>
    <property type="molecule type" value="Genomic_DNA"/>
</dbReference>
<name>A0A1I6YGG0_9FLAO</name>